<dbReference type="Proteomes" id="UP000577419">
    <property type="component" value="Unassembled WGS sequence"/>
</dbReference>
<evidence type="ECO:0000256" key="4">
    <source>
        <dbReference type="PROSITE-ProRule" id="PRU00409"/>
    </source>
</evidence>
<dbReference type="AlphaFoldDB" id="A0A7J4IYG3"/>
<accession>A0A7J4IYG3</accession>
<evidence type="ECO:0000259" key="5">
    <source>
        <dbReference type="PROSITE" id="PS50975"/>
    </source>
</evidence>
<keyword evidence="2 4" id="KW-0547">Nucleotide-binding</keyword>
<dbReference type="PROSITE" id="PS50975">
    <property type="entry name" value="ATP_GRASP"/>
    <property type="match status" value="1"/>
</dbReference>
<evidence type="ECO:0000256" key="3">
    <source>
        <dbReference type="ARBA" id="ARBA00022840"/>
    </source>
</evidence>
<dbReference type="SUPFAM" id="SSF56059">
    <property type="entry name" value="Glutathione synthetase ATP-binding domain-like"/>
    <property type="match status" value="1"/>
</dbReference>
<dbReference type="InterPro" id="IPR011761">
    <property type="entry name" value="ATP-grasp"/>
</dbReference>
<keyword evidence="3 4" id="KW-0067">ATP-binding</keyword>
<protein>
    <submittedName>
        <fullName evidence="6">ATP-grasp domain-containing protein</fullName>
    </submittedName>
</protein>
<sequence length="351" mass="39327">MKKMILFGCGGSAGINFVKSLRLCREKVKIIGFDINRYYIELSPVDQRYLIPAIKQRSSETIDKVNELIKKGGIDFVHAQPDPEVGYVSEHREKFNAKTFFPSKEAVKICHDKMESYKTWKSKGVPVAKTIQIQNEGSLEKVFNELKGTVWIRASKGAGGKASLPVDSVDEARMWIRFWTKYGLMWNDFIASEFLPGEEIAWNSVWADGKLLCSQGRIRIEWVQAGLSPSGVTGTTAIQKTVHDDSVNEIATKAIEAVDKKPNGIFSVDIKQDPEGNPKVTEINPGRFSTTSLFFSTYGVNMPEIYLKAAYGEKIKGVSPYNSVEKDVYWIRIPDGGPVMVKGDDWKSKPL</sequence>
<dbReference type="GO" id="GO:0016874">
    <property type="term" value="F:ligase activity"/>
    <property type="evidence" value="ECO:0007669"/>
    <property type="project" value="UniProtKB-KW"/>
</dbReference>
<dbReference type="InterPro" id="IPR052032">
    <property type="entry name" value="ATP-dep_AA_Ligase"/>
</dbReference>
<dbReference type="PANTHER" id="PTHR43585:SF2">
    <property type="entry name" value="ATP-GRASP ENZYME FSQD"/>
    <property type="match status" value="1"/>
</dbReference>
<evidence type="ECO:0000256" key="1">
    <source>
        <dbReference type="ARBA" id="ARBA00022598"/>
    </source>
</evidence>
<dbReference type="PANTHER" id="PTHR43585">
    <property type="entry name" value="FUMIPYRROLE BIOSYNTHESIS PROTEIN C"/>
    <property type="match status" value="1"/>
</dbReference>
<name>A0A7J4IYG3_9ARCH</name>
<evidence type="ECO:0000313" key="6">
    <source>
        <dbReference type="EMBL" id="HIH07996.1"/>
    </source>
</evidence>
<keyword evidence="1" id="KW-0436">Ligase</keyword>
<comment type="caution">
    <text evidence="6">The sequence shown here is derived from an EMBL/GenBank/DDBJ whole genome shotgun (WGS) entry which is preliminary data.</text>
</comment>
<evidence type="ECO:0000256" key="2">
    <source>
        <dbReference type="ARBA" id="ARBA00022741"/>
    </source>
</evidence>
<dbReference type="EMBL" id="DUFG01000009">
    <property type="protein sequence ID" value="HIH07996.1"/>
    <property type="molecule type" value="Genomic_DNA"/>
</dbReference>
<dbReference type="InterPro" id="IPR003806">
    <property type="entry name" value="ATP-grasp_PylC-type"/>
</dbReference>
<gene>
    <name evidence="6" type="ORF">HA237_01350</name>
</gene>
<organism evidence="6 7">
    <name type="scientific">Candidatus Iainarchaeum sp</name>
    <dbReference type="NCBI Taxonomy" id="3101447"/>
    <lineage>
        <taxon>Archaea</taxon>
        <taxon>Candidatus Iainarchaeota</taxon>
        <taxon>Candidatus Iainarchaeia</taxon>
        <taxon>Candidatus Iainarchaeales</taxon>
        <taxon>Candidatus Iainarchaeaceae</taxon>
        <taxon>Candidatus Iainarchaeum</taxon>
    </lineage>
</organism>
<dbReference type="GO" id="GO:0046872">
    <property type="term" value="F:metal ion binding"/>
    <property type="evidence" value="ECO:0007669"/>
    <property type="project" value="InterPro"/>
</dbReference>
<dbReference type="Gene3D" id="3.40.50.20">
    <property type="match status" value="1"/>
</dbReference>
<dbReference type="Pfam" id="PF02655">
    <property type="entry name" value="ATP-grasp_3"/>
    <property type="match status" value="1"/>
</dbReference>
<evidence type="ECO:0000313" key="7">
    <source>
        <dbReference type="Proteomes" id="UP000577419"/>
    </source>
</evidence>
<dbReference type="GO" id="GO:0005524">
    <property type="term" value="F:ATP binding"/>
    <property type="evidence" value="ECO:0007669"/>
    <property type="project" value="UniProtKB-UniRule"/>
</dbReference>
<feature type="domain" description="ATP-grasp" evidence="5">
    <location>
        <begin position="117"/>
        <end position="311"/>
    </location>
</feature>
<dbReference type="Gene3D" id="3.30.470.20">
    <property type="entry name" value="ATP-grasp fold, B domain"/>
    <property type="match status" value="1"/>
</dbReference>
<reference evidence="7" key="1">
    <citation type="journal article" date="2020" name="bioRxiv">
        <title>A rank-normalized archaeal taxonomy based on genome phylogeny resolves widespread incomplete and uneven classifications.</title>
        <authorList>
            <person name="Rinke C."/>
            <person name="Chuvochina M."/>
            <person name="Mussig A.J."/>
            <person name="Chaumeil P.-A."/>
            <person name="Waite D.W."/>
            <person name="Whitman W.B."/>
            <person name="Parks D.H."/>
            <person name="Hugenholtz P."/>
        </authorList>
    </citation>
    <scope>NUCLEOTIDE SEQUENCE [LARGE SCALE GENOMIC DNA]</scope>
</reference>
<proteinExistence type="predicted"/>